<reference evidence="1" key="1">
    <citation type="submission" date="2019-04" db="EMBL/GenBank/DDBJ databases">
        <title>Microbes associate with the intestines of laboratory mice.</title>
        <authorList>
            <person name="Navarre W."/>
            <person name="Wong E."/>
            <person name="Huang K."/>
            <person name="Tropini C."/>
            <person name="Ng K."/>
            <person name="Yu B."/>
        </authorList>
    </citation>
    <scope>NUCLEOTIDE SEQUENCE</scope>
    <source>
        <strain evidence="1">NM01_1-7b</strain>
    </source>
</reference>
<proteinExistence type="predicted"/>
<protein>
    <submittedName>
        <fullName evidence="1">Response regulator</fullName>
    </submittedName>
</protein>
<name>A0AC61RUG7_9FIRM</name>
<keyword evidence="2" id="KW-1185">Reference proteome</keyword>
<dbReference type="EMBL" id="SRYA01000027">
    <property type="protein sequence ID" value="TGY95550.1"/>
    <property type="molecule type" value="Genomic_DNA"/>
</dbReference>
<gene>
    <name evidence="1" type="ORF">E5329_14100</name>
</gene>
<evidence type="ECO:0000313" key="2">
    <source>
        <dbReference type="Proteomes" id="UP000304953"/>
    </source>
</evidence>
<comment type="caution">
    <text evidence="1">The sequence shown here is derived from an EMBL/GenBank/DDBJ whole genome shotgun (WGS) entry which is preliminary data.</text>
</comment>
<organism evidence="1 2">
    <name type="scientific">Petralouisia muris</name>
    <dbReference type="NCBI Taxonomy" id="3032872"/>
    <lineage>
        <taxon>Bacteria</taxon>
        <taxon>Bacillati</taxon>
        <taxon>Bacillota</taxon>
        <taxon>Clostridia</taxon>
        <taxon>Lachnospirales</taxon>
        <taxon>Lachnospiraceae</taxon>
        <taxon>Petralouisia</taxon>
    </lineage>
</organism>
<evidence type="ECO:0000313" key="1">
    <source>
        <dbReference type="EMBL" id="TGY95550.1"/>
    </source>
</evidence>
<accession>A0AC61RUG7</accession>
<sequence length="653" mass="74477">MKRLPYSYRNGGIMRKISQLERVLDSMTGASIFVTAEESHEILYVNERIKKIKHSIKPGDICEEVWKCGRMHCPACDMEGKDSRVITSYDMPFGKFVDISAVKVMWEDRIPAYVVSVCSHAIEKMDQGTELRRMQMQVALSQIYTMVVSVNLTKNTYFMVEYAGFDSHCAPVSGRFDDLVAAGAESMHPDYREAFRENFSRESLLRMYASGEKFRYMEHRQMGDDGRYHWTDTHVIRVDNPYNDDTMQISLSRNIDERKTMEEQMKTALKAAERANQAKTDFISRMSHDIRTPINAIMGMSNIAETNLKNPEKVRECLKKMGLSTRFLLSKINDILDMSKIESGKLVIGEKKFHFRELIQELTAMLVLQAEEKKQQLKVSVDAAVAEAYLGDDLRLKQILLNLLSNAVLYTGEGGEVSLKAEQLQGQGQETVLRITIKDNGVGMSEEFQKVLFEPFEQESSTEGRIFEGSGLGLSITRSLVKLMGGTISFKSRKKQGTTFVVELPFQTLDTDKKENIPEEEYDFSEVFQGQRVLVVEDNEINLEIVQTFLEDWNLEVDAAENGLIALEKFRNSQPGWYHLILMDIRMPVMDGLTATREIRALNRTDAKTVPIMALTANASPGDSQHAKKIGMDEYLTKPVEMQLLHRKIKEFI</sequence>
<dbReference type="Proteomes" id="UP000304953">
    <property type="component" value="Unassembled WGS sequence"/>
</dbReference>